<dbReference type="AlphaFoldDB" id="A0AB36RJ11"/>
<dbReference type="EMBL" id="NPKI01000001">
    <property type="protein sequence ID" value="PAQ04346.1"/>
    <property type="molecule type" value="Genomic_DNA"/>
</dbReference>
<dbReference type="SUPFAM" id="SSF140663">
    <property type="entry name" value="TTHA0068-like"/>
    <property type="match status" value="1"/>
</dbReference>
<dbReference type="Gene3D" id="1.10.3450.10">
    <property type="entry name" value="TTHA0068-like"/>
    <property type="match status" value="1"/>
</dbReference>
<organism evidence="2 3">
    <name type="scientific">Mesorhizobium mediterraneum</name>
    <dbReference type="NCBI Taxonomy" id="43617"/>
    <lineage>
        <taxon>Bacteria</taxon>
        <taxon>Pseudomonadati</taxon>
        <taxon>Pseudomonadota</taxon>
        <taxon>Alphaproteobacteria</taxon>
        <taxon>Hyphomicrobiales</taxon>
        <taxon>Phyllobacteriaceae</taxon>
        <taxon>Mesorhizobium</taxon>
    </lineage>
</organism>
<dbReference type="InterPro" id="IPR005500">
    <property type="entry name" value="DUF309"/>
</dbReference>
<feature type="region of interest" description="Disordered" evidence="1">
    <location>
        <begin position="176"/>
        <end position="204"/>
    </location>
</feature>
<evidence type="ECO:0008006" key="4">
    <source>
        <dbReference type="Google" id="ProtNLM"/>
    </source>
</evidence>
<sequence>MLRRRWLPGKSFPSYAYLPGRQPHPVRDPAGHSYNSEAMPSAAEASLDSDIFLWGLDLFNHGYYWEAHEAWEGLWQVADRDAPLRTLFKGLILLSAAGVKIREGKQAAAMRHAGRAAALLRRLNTADHTFERALGMSPAALAEYAEAAARIPAALQATALGQPQPVFDFILGPSSGGKADQLAKNKQSSVEVAGNRPDPLGQRH</sequence>
<reference evidence="3" key="1">
    <citation type="submission" date="2017-08" db="EMBL/GenBank/DDBJ databases">
        <title>Mesorhizobium wenxinae sp. nov., a novel rhizobial species isolated from root nodules of chickpea (Cicer arietinum L.).</title>
        <authorList>
            <person name="Zhang J."/>
        </authorList>
    </citation>
    <scope>NUCLEOTIDE SEQUENCE [LARGE SCALE GENOMIC DNA]</scope>
    <source>
        <strain evidence="3">USDA 3392</strain>
    </source>
</reference>
<dbReference type="Proteomes" id="UP000216215">
    <property type="component" value="Unassembled WGS sequence"/>
</dbReference>
<evidence type="ECO:0000313" key="3">
    <source>
        <dbReference type="Proteomes" id="UP000216215"/>
    </source>
</evidence>
<name>A0AB36RJ11_9HYPH</name>
<dbReference type="InterPro" id="IPR023203">
    <property type="entry name" value="TTHA0068_sf"/>
</dbReference>
<dbReference type="Pfam" id="PF03745">
    <property type="entry name" value="DUF309"/>
    <property type="match status" value="1"/>
</dbReference>
<evidence type="ECO:0000256" key="1">
    <source>
        <dbReference type="SAM" id="MobiDB-lite"/>
    </source>
</evidence>
<accession>A0AB36RJ11</accession>
<gene>
    <name evidence="2" type="ORF">CIT25_00420</name>
</gene>
<proteinExistence type="predicted"/>
<protein>
    <recommendedName>
        <fullName evidence="4">DUF309 domain-containing protein</fullName>
    </recommendedName>
</protein>
<comment type="caution">
    <text evidence="2">The sequence shown here is derived from an EMBL/GenBank/DDBJ whole genome shotgun (WGS) entry which is preliminary data.</text>
</comment>
<keyword evidence="3" id="KW-1185">Reference proteome</keyword>
<evidence type="ECO:0000313" key="2">
    <source>
        <dbReference type="EMBL" id="PAQ04346.1"/>
    </source>
</evidence>